<organism evidence="1">
    <name type="scientific">Fusarium oxysporum f. sp. conglutinans race 2 54008</name>
    <dbReference type="NCBI Taxonomy" id="1089457"/>
    <lineage>
        <taxon>Eukaryota</taxon>
        <taxon>Fungi</taxon>
        <taxon>Dikarya</taxon>
        <taxon>Ascomycota</taxon>
        <taxon>Pezizomycotina</taxon>
        <taxon>Sordariomycetes</taxon>
        <taxon>Hypocreomycetidae</taxon>
        <taxon>Hypocreales</taxon>
        <taxon>Nectriaceae</taxon>
        <taxon>Fusarium</taxon>
        <taxon>Fusarium oxysporum species complex</taxon>
    </lineage>
</organism>
<proteinExistence type="predicted"/>
<evidence type="ECO:0000313" key="1">
    <source>
        <dbReference type="EMBL" id="EXL63940.1"/>
    </source>
</evidence>
<dbReference type="EMBL" id="KK034546">
    <property type="protein sequence ID" value="EXL63940.1"/>
    <property type="molecule type" value="Genomic_DNA"/>
</dbReference>
<name>X0GVJ6_FUSOX</name>
<protein>
    <submittedName>
        <fullName evidence="1">Uncharacterized protein</fullName>
    </submittedName>
</protein>
<gene>
    <name evidence="1" type="ORF">FOPG_19790</name>
</gene>
<accession>X0GVJ6</accession>
<dbReference type="AlphaFoldDB" id="X0GVJ6"/>
<dbReference type="Proteomes" id="UP000030676">
    <property type="component" value="Unassembled WGS sequence"/>
</dbReference>
<dbReference type="HOGENOM" id="CLU_3143144_0_0_1"/>
<reference evidence="1" key="1">
    <citation type="submission" date="2011-11" db="EMBL/GenBank/DDBJ databases">
        <title>The Genome Sequence of Fusarium oxysporum PHW808.</title>
        <authorList>
            <consortium name="The Broad Institute Genome Sequencing Platform"/>
            <person name="Ma L.-J."/>
            <person name="Gale L.R."/>
            <person name="Schwartz D.C."/>
            <person name="Zhou S."/>
            <person name="Corby-Kistler H."/>
            <person name="Young S.K."/>
            <person name="Zeng Q."/>
            <person name="Gargeya S."/>
            <person name="Fitzgerald M."/>
            <person name="Haas B."/>
            <person name="Abouelleil A."/>
            <person name="Alvarado L."/>
            <person name="Arachchi H.M."/>
            <person name="Berlin A."/>
            <person name="Brown A."/>
            <person name="Chapman S.B."/>
            <person name="Chen Z."/>
            <person name="Dunbar C."/>
            <person name="Freedman E."/>
            <person name="Gearin G."/>
            <person name="Goldberg J."/>
            <person name="Griggs A."/>
            <person name="Gujja S."/>
            <person name="Heiman D."/>
            <person name="Howarth C."/>
            <person name="Larson L."/>
            <person name="Lui A."/>
            <person name="MacDonald P.J.P."/>
            <person name="Montmayeur A."/>
            <person name="Murphy C."/>
            <person name="Neiman D."/>
            <person name="Pearson M."/>
            <person name="Priest M."/>
            <person name="Roberts A."/>
            <person name="Saif S."/>
            <person name="Shea T."/>
            <person name="Shenoy N."/>
            <person name="Sisk P."/>
            <person name="Stolte C."/>
            <person name="Sykes S."/>
            <person name="Wortman J."/>
            <person name="Nusbaum C."/>
            <person name="Birren B."/>
        </authorList>
    </citation>
    <scope>NUCLEOTIDE SEQUENCE [LARGE SCALE GENOMIC DNA]</scope>
    <source>
        <strain evidence="1">54008</strain>
    </source>
</reference>
<sequence length="49" mass="5627">MTKIAAKYFTLVGTVKVPGNSRLLRLWPCRVRVMFAGSHSPLRRWPTAR</sequence>
<reference evidence="1" key="2">
    <citation type="submission" date="2014-03" db="EMBL/GenBank/DDBJ databases">
        <title>The Genome Annotation of Fusarium oxysporum PHW808.</title>
        <authorList>
            <consortium name="The Broad Institute Genomics Platform"/>
            <person name="Ma L.-J."/>
            <person name="Corby-Kistler H."/>
            <person name="Broz K."/>
            <person name="Gale L.R."/>
            <person name="Jonkers W."/>
            <person name="O'Donnell K."/>
            <person name="Ploetz R."/>
            <person name="Steinberg C."/>
            <person name="Schwartz D.C."/>
            <person name="VanEtten H."/>
            <person name="Zhou S."/>
            <person name="Young S.K."/>
            <person name="Zeng Q."/>
            <person name="Gargeya S."/>
            <person name="Fitzgerald M."/>
            <person name="Abouelleil A."/>
            <person name="Alvarado L."/>
            <person name="Chapman S.B."/>
            <person name="Gainer-Dewar J."/>
            <person name="Goldberg J."/>
            <person name="Griggs A."/>
            <person name="Gujja S."/>
            <person name="Hansen M."/>
            <person name="Howarth C."/>
            <person name="Imamovic A."/>
            <person name="Ireland A."/>
            <person name="Larimer J."/>
            <person name="McCowan C."/>
            <person name="Murphy C."/>
            <person name="Pearson M."/>
            <person name="Poon T.W."/>
            <person name="Priest M."/>
            <person name="Roberts A."/>
            <person name="Saif S."/>
            <person name="Shea T."/>
            <person name="Sykes S."/>
            <person name="Wortman J."/>
            <person name="Nusbaum C."/>
            <person name="Birren B."/>
        </authorList>
    </citation>
    <scope>NUCLEOTIDE SEQUENCE</scope>
    <source>
        <strain evidence="1">54008</strain>
    </source>
</reference>